<protein>
    <submittedName>
        <fullName evidence="1">Uncharacterized protein</fullName>
    </submittedName>
</protein>
<organism evidence="1 2">
    <name type="scientific">Mycena albidolilacea</name>
    <dbReference type="NCBI Taxonomy" id="1033008"/>
    <lineage>
        <taxon>Eukaryota</taxon>
        <taxon>Fungi</taxon>
        <taxon>Dikarya</taxon>
        <taxon>Basidiomycota</taxon>
        <taxon>Agaricomycotina</taxon>
        <taxon>Agaricomycetes</taxon>
        <taxon>Agaricomycetidae</taxon>
        <taxon>Agaricales</taxon>
        <taxon>Marasmiineae</taxon>
        <taxon>Mycenaceae</taxon>
        <taxon>Mycena</taxon>
    </lineage>
</organism>
<accession>A0AAD6ZP06</accession>
<evidence type="ECO:0000313" key="2">
    <source>
        <dbReference type="Proteomes" id="UP001218218"/>
    </source>
</evidence>
<gene>
    <name evidence="1" type="ORF">DFH08DRAFT_814763</name>
</gene>
<proteinExistence type="predicted"/>
<dbReference type="AlphaFoldDB" id="A0AAD6ZP06"/>
<comment type="caution">
    <text evidence="1">The sequence shown here is derived from an EMBL/GenBank/DDBJ whole genome shotgun (WGS) entry which is preliminary data.</text>
</comment>
<dbReference type="EMBL" id="JARIHO010000035">
    <property type="protein sequence ID" value="KAJ7331457.1"/>
    <property type="molecule type" value="Genomic_DNA"/>
</dbReference>
<dbReference type="Proteomes" id="UP001218218">
    <property type="component" value="Unassembled WGS sequence"/>
</dbReference>
<keyword evidence="2" id="KW-1185">Reference proteome</keyword>
<evidence type="ECO:0000313" key="1">
    <source>
        <dbReference type="EMBL" id="KAJ7331457.1"/>
    </source>
</evidence>
<sequence>MASLMEAASEAQAWRVAGKRAGVVNEEGDECKGYDTEVDGSCGSGGCDVKPRYAGLGVGRGIWGVWGMFSVQNHRNGCCAWHVSIWWWRQYYVTAVQCEVPLEQIVEWMSRLPSSSQLDQLDLSNCSKVAMFLTGPMDDRSSHGLVHQIYWQPFSNTLLSDHSDGLARLDMIKQFRVADVAKTILQYSVEVWVGRWVDQSGLGHAGRDRVDEEQMCDDPGTRIRLDVE</sequence>
<reference evidence="1" key="1">
    <citation type="submission" date="2023-03" db="EMBL/GenBank/DDBJ databases">
        <title>Massive genome expansion in bonnet fungi (Mycena s.s.) driven by repeated elements and novel gene families across ecological guilds.</title>
        <authorList>
            <consortium name="Lawrence Berkeley National Laboratory"/>
            <person name="Harder C.B."/>
            <person name="Miyauchi S."/>
            <person name="Viragh M."/>
            <person name="Kuo A."/>
            <person name="Thoen E."/>
            <person name="Andreopoulos B."/>
            <person name="Lu D."/>
            <person name="Skrede I."/>
            <person name="Drula E."/>
            <person name="Henrissat B."/>
            <person name="Morin E."/>
            <person name="Kohler A."/>
            <person name="Barry K."/>
            <person name="LaButti K."/>
            <person name="Morin E."/>
            <person name="Salamov A."/>
            <person name="Lipzen A."/>
            <person name="Mereny Z."/>
            <person name="Hegedus B."/>
            <person name="Baldrian P."/>
            <person name="Stursova M."/>
            <person name="Weitz H."/>
            <person name="Taylor A."/>
            <person name="Grigoriev I.V."/>
            <person name="Nagy L.G."/>
            <person name="Martin F."/>
            <person name="Kauserud H."/>
        </authorList>
    </citation>
    <scope>NUCLEOTIDE SEQUENCE</scope>
    <source>
        <strain evidence="1">CBHHK002</strain>
    </source>
</reference>
<name>A0AAD6ZP06_9AGAR</name>